<accession>B1HXL6</accession>
<feature type="domain" description="YvbH-like oligomerisation" evidence="2">
    <location>
        <begin position="146"/>
        <end position="206"/>
    </location>
</feature>
<dbReference type="Gene3D" id="1.10.287.210">
    <property type="match status" value="1"/>
</dbReference>
<dbReference type="PANTHER" id="PTHR35796:SF2">
    <property type="entry name" value="YVBH-LIKE OLIGOMERISATION REGION"/>
    <property type="match status" value="1"/>
</dbReference>
<dbReference type="Pfam" id="PF11724">
    <property type="entry name" value="YvbH_ext"/>
    <property type="match status" value="1"/>
</dbReference>
<dbReference type="PANTHER" id="PTHR35796">
    <property type="entry name" value="HYPOTHETICAL CYTOSOLIC PROTEIN"/>
    <property type="match status" value="1"/>
</dbReference>
<dbReference type="InterPro" id="IPR037063">
    <property type="entry name" value="PHb_sf"/>
</dbReference>
<dbReference type="InterPro" id="IPR012544">
    <property type="entry name" value="PHb"/>
</dbReference>
<evidence type="ECO:0000313" key="4">
    <source>
        <dbReference type="Proteomes" id="UP000002164"/>
    </source>
</evidence>
<dbReference type="Pfam" id="PF08000">
    <property type="entry name" value="bPH_1"/>
    <property type="match status" value="1"/>
</dbReference>
<sequence length="206" mass="23700">MAMFKKIAADALGLSDIGVVVQREDYDKTDADDFILHEIDEKIYFLIKTKADEYCFTNRAILHVDGESAMSKKRLLRRYDYSMFAITDVFLETAGTIDLDVEIKFTIGNSPLSIDIHKRFIDDIKDLYKALHAISYEQKNNAYKLEVAEKSLHIASSSLGRIGNDNISPSASFEAITRFANTWMIDHKDQYKKEDFSHIFDLYMNN</sequence>
<evidence type="ECO:0000259" key="1">
    <source>
        <dbReference type="Pfam" id="PF08000"/>
    </source>
</evidence>
<dbReference type="SUPFAM" id="SSF50729">
    <property type="entry name" value="PH domain-like"/>
    <property type="match status" value="1"/>
</dbReference>
<evidence type="ECO:0008006" key="5">
    <source>
        <dbReference type="Google" id="ProtNLM"/>
    </source>
</evidence>
<dbReference type="EMBL" id="CP000817">
    <property type="protein sequence ID" value="ACA38311.1"/>
    <property type="molecule type" value="Genomic_DNA"/>
</dbReference>
<evidence type="ECO:0000259" key="2">
    <source>
        <dbReference type="Pfam" id="PF11724"/>
    </source>
</evidence>
<dbReference type="Gene3D" id="2.30.29.50">
    <property type="entry name" value="Bacterial Pleckstrin homology domain"/>
    <property type="match status" value="1"/>
</dbReference>
<feature type="domain" description="Bacterial Pleckstrin homology" evidence="1">
    <location>
        <begin position="12"/>
        <end position="134"/>
    </location>
</feature>
<dbReference type="InterPro" id="IPR021722">
    <property type="entry name" value="YvbH_oligomer_dom"/>
</dbReference>
<reference evidence="3 4" key="1">
    <citation type="journal article" date="2008" name="J. Bacteriol.">
        <title>Complete genome sequence of the mosquitocidal bacterium Bacillus sphaericus C3-41 and comparison with those of closely related Bacillus species.</title>
        <authorList>
            <person name="Hu X."/>
            <person name="Fan W."/>
            <person name="Han B."/>
            <person name="Liu H."/>
            <person name="Zheng D."/>
            <person name="Li Q."/>
            <person name="Dong W."/>
            <person name="Yan J."/>
            <person name="Gao M."/>
            <person name="Berry C."/>
            <person name="Yuan Z."/>
        </authorList>
    </citation>
    <scope>NUCLEOTIDE SEQUENCE [LARGE SCALE GENOMIC DNA]</scope>
    <source>
        <strain evidence="3 4">C3-41</strain>
    </source>
</reference>
<protein>
    <recommendedName>
        <fullName evidence="5">YvbH-like oligomerisation region</fullName>
    </recommendedName>
</protein>
<dbReference type="HOGENOM" id="CLU_089144_2_0_9"/>
<dbReference type="AlphaFoldDB" id="B1HXL6"/>
<gene>
    <name evidence="3" type="ordered locus">Bsph_0691</name>
</gene>
<dbReference type="KEGG" id="lsp:Bsph_0691"/>
<name>B1HXL6_LYSSC</name>
<proteinExistence type="predicted"/>
<evidence type="ECO:0000313" key="3">
    <source>
        <dbReference type="EMBL" id="ACA38311.1"/>
    </source>
</evidence>
<dbReference type="Proteomes" id="UP000002164">
    <property type="component" value="Chromosome"/>
</dbReference>
<organism evidence="3 4">
    <name type="scientific">Lysinibacillus sphaericus (strain C3-41)</name>
    <dbReference type="NCBI Taxonomy" id="444177"/>
    <lineage>
        <taxon>Bacteria</taxon>
        <taxon>Bacillati</taxon>
        <taxon>Bacillota</taxon>
        <taxon>Bacilli</taxon>
        <taxon>Bacillales</taxon>
        <taxon>Bacillaceae</taxon>
        <taxon>Lysinibacillus</taxon>
    </lineage>
</organism>
<dbReference type="EnsemblBacteria" id="ACA38311">
    <property type="protein sequence ID" value="ACA38311"/>
    <property type="gene ID" value="Bsph_0691"/>
</dbReference>